<feature type="coiled-coil region" evidence="1">
    <location>
        <begin position="246"/>
        <end position="273"/>
    </location>
</feature>
<name>A0A6C0DG23_9ZZZZ</name>
<dbReference type="AlphaFoldDB" id="A0A6C0DG23"/>
<feature type="compositionally biased region" description="Polar residues" evidence="2">
    <location>
        <begin position="294"/>
        <end position="308"/>
    </location>
</feature>
<protein>
    <recommendedName>
        <fullName evidence="3">J domain-containing protein</fullName>
    </recommendedName>
</protein>
<sequence>MEQALQQLGFQRIDEVSTETLKRAFKRAAVESHPDKGGSEGDFDNVLAAYLYLSNILKRTTGGRGGFQVLDPSEVRQAREDQFVSELNNLVSEIFDQVDATKNETFLKEFNEQFEKNHVRENEVGYETWFRSHDDVKEETIQADDPLEWNRSFESRVKLGKPEPTSLILHPDQMAFVSGSTRGSALIQGTGHSFTSDVEANPEYTDLHDAYTAENTVYDKIPVYQEHERTFESLLKERDLVYTTELDRDLEAIAAYEKQKQEEEKEHKLRIEEYFKNTASSVWALRSDQGGRSVGSQPSVESAQSTQPLEEEKDSFVKEI</sequence>
<evidence type="ECO:0000256" key="2">
    <source>
        <dbReference type="SAM" id="MobiDB-lite"/>
    </source>
</evidence>
<feature type="region of interest" description="Disordered" evidence="2">
    <location>
        <begin position="287"/>
        <end position="320"/>
    </location>
</feature>
<dbReference type="SUPFAM" id="SSF46565">
    <property type="entry name" value="Chaperone J-domain"/>
    <property type="match status" value="1"/>
</dbReference>
<organism evidence="4">
    <name type="scientific">viral metagenome</name>
    <dbReference type="NCBI Taxonomy" id="1070528"/>
    <lineage>
        <taxon>unclassified sequences</taxon>
        <taxon>metagenomes</taxon>
        <taxon>organismal metagenomes</taxon>
    </lineage>
</organism>
<evidence type="ECO:0000259" key="3">
    <source>
        <dbReference type="PROSITE" id="PS50076"/>
    </source>
</evidence>
<keyword evidence="1" id="KW-0175">Coiled coil</keyword>
<dbReference type="InterPro" id="IPR036869">
    <property type="entry name" value="J_dom_sf"/>
</dbReference>
<feature type="domain" description="J" evidence="3">
    <location>
        <begin position="3"/>
        <end position="66"/>
    </location>
</feature>
<accession>A0A6C0DG23</accession>
<dbReference type="PROSITE" id="PS50076">
    <property type="entry name" value="DNAJ_2"/>
    <property type="match status" value="1"/>
</dbReference>
<evidence type="ECO:0000313" key="4">
    <source>
        <dbReference type="EMBL" id="QHT14535.1"/>
    </source>
</evidence>
<proteinExistence type="predicted"/>
<dbReference type="InterPro" id="IPR001623">
    <property type="entry name" value="DnaJ_domain"/>
</dbReference>
<dbReference type="Gene3D" id="1.10.287.110">
    <property type="entry name" value="DnaJ domain"/>
    <property type="match status" value="1"/>
</dbReference>
<evidence type="ECO:0000256" key="1">
    <source>
        <dbReference type="SAM" id="Coils"/>
    </source>
</evidence>
<dbReference type="EMBL" id="MN739586">
    <property type="protein sequence ID" value="QHT14535.1"/>
    <property type="molecule type" value="Genomic_DNA"/>
</dbReference>
<reference evidence="4" key="1">
    <citation type="journal article" date="2020" name="Nature">
        <title>Giant virus diversity and host interactions through global metagenomics.</title>
        <authorList>
            <person name="Schulz F."/>
            <person name="Roux S."/>
            <person name="Paez-Espino D."/>
            <person name="Jungbluth S."/>
            <person name="Walsh D.A."/>
            <person name="Denef V.J."/>
            <person name="McMahon K.D."/>
            <person name="Konstantinidis K.T."/>
            <person name="Eloe-Fadrosh E.A."/>
            <person name="Kyrpides N.C."/>
            <person name="Woyke T."/>
        </authorList>
    </citation>
    <scope>NUCLEOTIDE SEQUENCE</scope>
    <source>
        <strain evidence="4">GVMAG-M-3300023174-141</strain>
    </source>
</reference>